<gene>
    <name evidence="1" type="primary">sufS_4</name>
    <name evidence="1" type="ORF">NCTC12120_06144</name>
</gene>
<dbReference type="InterPro" id="IPR015422">
    <property type="entry name" value="PyrdxlP-dep_Trfase_small"/>
</dbReference>
<proteinExistence type="predicted"/>
<organism evidence="1 2">
    <name type="scientific">Cedecea neteri</name>
    <dbReference type="NCBI Taxonomy" id="158822"/>
    <lineage>
        <taxon>Bacteria</taxon>
        <taxon>Pseudomonadati</taxon>
        <taxon>Pseudomonadota</taxon>
        <taxon>Gammaproteobacteria</taxon>
        <taxon>Enterobacterales</taxon>
        <taxon>Enterobacteriaceae</taxon>
        <taxon>Cedecea</taxon>
    </lineage>
</organism>
<dbReference type="AlphaFoldDB" id="A0A2X3JDG7"/>
<evidence type="ECO:0000313" key="1">
    <source>
        <dbReference type="EMBL" id="SQC93034.1"/>
    </source>
</evidence>
<protein>
    <submittedName>
        <fullName evidence="1">Cysteine desulfurase</fullName>
        <ecNumber evidence="1">2.8.1.7</ecNumber>
    </submittedName>
</protein>
<dbReference type="Gene3D" id="3.90.1150.10">
    <property type="entry name" value="Aspartate Aminotransferase, domain 1"/>
    <property type="match status" value="1"/>
</dbReference>
<accession>A0A2X3JDG7</accession>
<sequence length="47" mass="5260">MGAIGEYERNLMRYAQHALQAVPELTVYGPEERRGVLAFNLGKPPCL</sequence>
<dbReference type="GO" id="GO:0031071">
    <property type="term" value="F:cysteine desulfurase activity"/>
    <property type="evidence" value="ECO:0007669"/>
    <property type="project" value="UniProtKB-EC"/>
</dbReference>
<dbReference type="Proteomes" id="UP000251197">
    <property type="component" value="Unassembled WGS sequence"/>
</dbReference>
<reference evidence="1 2" key="1">
    <citation type="submission" date="2018-06" db="EMBL/GenBank/DDBJ databases">
        <authorList>
            <consortium name="Pathogen Informatics"/>
            <person name="Doyle S."/>
        </authorList>
    </citation>
    <scope>NUCLEOTIDE SEQUENCE [LARGE SCALE GENOMIC DNA]</scope>
    <source>
        <strain evidence="1 2">NCTC12120</strain>
    </source>
</reference>
<dbReference type="EC" id="2.8.1.7" evidence="1"/>
<keyword evidence="1" id="KW-0808">Transferase</keyword>
<name>A0A2X3JDG7_9ENTR</name>
<evidence type="ECO:0000313" key="2">
    <source>
        <dbReference type="Proteomes" id="UP000251197"/>
    </source>
</evidence>
<dbReference type="EMBL" id="UAVU01000010">
    <property type="protein sequence ID" value="SQC93034.1"/>
    <property type="molecule type" value="Genomic_DNA"/>
</dbReference>